<dbReference type="PANTHER" id="PTHR10778:SF10">
    <property type="entry name" value="SOLUTE CARRIER FAMILY 35 MEMBER B1"/>
    <property type="match status" value="1"/>
</dbReference>
<dbReference type="GO" id="GO:0005459">
    <property type="term" value="F:UDP-galactose transmembrane transporter activity"/>
    <property type="evidence" value="ECO:0007669"/>
    <property type="project" value="TreeGrafter"/>
</dbReference>
<keyword evidence="5" id="KW-0256">Endoplasmic reticulum</keyword>
<keyword evidence="7 8" id="KW-0472">Membrane</keyword>
<feature type="transmembrane region" description="Helical" evidence="8">
    <location>
        <begin position="260"/>
        <end position="284"/>
    </location>
</feature>
<dbReference type="InterPro" id="IPR013657">
    <property type="entry name" value="SCL35B1-4/HUT1"/>
</dbReference>
<reference evidence="10" key="1">
    <citation type="submission" date="2015-09" db="EMBL/GenBank/DDBJ databases">
        <authorList>
            <consortium name="Pathogen Informatics"/>
        </authorList>
    </citation>
    <scope>NUCLEOTIDE SEQUENCE [LARGE SCALE GENOMIC DNA]</scope>
    <source>
        <strain evidence="10">Lake Konstanz</strain>
    </source>
</reference>
<dbReference type="Pfam" id="PF08449">
    <property type="entry name" value="UAA"/>
    <property type="match status" value="1"/>
</dbReference>
<dbReference type="OrthoDB" id="1601at2759"/>
<dbReference type="PANTHER" id="PTHR10778">
    <property type="entry name" value="SOLUTE CARRIER FAMILY 35 MEMBER B"/>
    <property type="match status" value="1"/>
</dbReference>
<dbReference type="EMBL" id="CYKH01001680">
    <property type="protein sequence ID" value="CUI14860.1"/>
    <property type="molecule type" value="Genomic_DNA"/>
</dbReference>
<gene>
    <name evidence="9" type="ORF">BSAL_17945</name>
</gene>
<evidence type="ECO:0000256" key="6">
    <source>
        <dbReference type="ARBA" id="ARBA00022989"/>
    </source>
</evidence>
<protein>
    <submittedName>
        <fullName evidence="9">Membrane-associated protein, putative</fullName>
    </submittedName>
</protein>
<feature type="transmembrane region" description="Helical" evidence="8">
    <location>
        <begin position="51"/>
        <end position="75"/>
    </location>
</feature>
<dbReference type="GO" id="GO:0005789">
    <property type="term" value="C:endoplasmic reticulum membrane"/>
    <property type="evidence" value="ECO:0007669"/>
    <property type="project" value="UniProtKB-SubCell"/>
</dbReference>
<comment type="similarity">
    <text evidence="2">Belongs to the nucleotide-sugar transporter family. SLC35B subfamily.</text>
</comment>
<dbReference type="PROSITE" id="PS51257">
    <property type="entry name" value="PROKAR_LIPOPROTEIN"/>
    <property type="match status" value="1"/>
</dbReference>
<evidence type="ECO:0000313" key="9">
    <source>
        <dbReference type="EMBL" id="CUI14860.1"/>
    </source>
</evidence>
<feature type="transmembrane region" description="Helical" evidence="8">
    <location>
        <begin position="174"/>
        <end position="192"/>
    </location>
</feature>
<keyword evidence="6 8" id="KW-1133">Transmembrane helix</keyword>
<dbReference type="InterPro" id="IPR037185">
    <property type="entry name" value="EmrE-like"/>
</dbReference>
<accession>A0A0S4KJY1</accession>
<feature type="transmembrane region" description="Helical" evidence="8">
    <location>
        <begin position="113"/>
        <end position="136"/>
    </location>
</feature>
<keyword evidence="3" id="KW-0813">Transport</keyword>
<comment type="subcellular location">
    <subcellularLocation>
        <location evidence="1">Endoplasmic reticulum membrane</location>
        <topology evidence="1">Multi-pass membrane protein</topology>
    </subcellularLocation>
</comment>
<proteinExistence type="inferred from homology"/>
<keyword evidence="10" id="KW-1185">Reference proteome</keyword>
<dbReference type="VEuPathDB" id="TriTrypDB:BSAL_17945"/>
<organism evidence="9 10">
    <name type="scientific">Bodo saltans</name>
    <name type="common">Flagellated protozoan</name>
    <dbReference type="NCBI Taxonomy" id="75058"/>
    <lineage>
        <taxon>Eukaryota</taxon>
        <taxon>Discoba</taxon>
        <taxon>Euglenozoa</taxon>
        <taxon>Kinetoplastea</taxon>
        <taxon>Metakinetoplastina</taxon>
        <taxon>Eubodonida</taxon>
        <taxon>Bodonidae</taxon>
        <taxon>Bodo</taxon>
    </lineage>
</organism>
<evidence type="ECO:0000256" key="2">
    <source>
        <dbReference type="ARBA" id="ARBA00010694"/>
    </source>
</evidence>
<dbReference type="SUPFAM" id="SSF103481">
    <property type="entry name" value="Multidrug resistance efflux transporter EmrE"/>
    <property type="match status" value="1"/>
</dbReference>
<evidence type="ECO:0000256" key="5">
    <source>
        <dbReference type="ARBA" id="ARBA00022824"/>
    </source>
</evidence>
<dbReference type="Proteomes" id="UP000051952">
    <property type="component" value="Unassembled WGS sequence"/>
</dbReference>
<evidence type="ECO:0000313" key="10">
    <source>
        <dbReference type="Proteomes" id="UP000051952"/>
    </source>
</evidence>
<feature type="transmembrane region" description="Helical" evidence="8">
    <location>
        <begin position="87"/>
        <end position="107"/>
    </location>
</feature>
<evidence type="ECO:0000256" key="3">
    <source>
        <dbReference type="ARBA" id="ARBA00022448"/>
    </source>
</evidence>
<feature type="transmembrane region" description="Helical" evidence="8">
    <location>
        <begin position="143"/>
        <end position="162"/>
    </location>
</feature>
<feature type="transmembrane region" description="Helical" evidence="8">
    <location>
        <begin position="7"/>
        <end position="31"/>
    </location>
</feature>
<evidence type="ECO:0000256" key="8">
    <source>
        <dbReference type="SAM" id="Phobius"/>
    </source>
</evidence>
<keyword evidence="4 8" id="KW-0812">Transmembrane</keyword>
<dbReference type="AlphaFoldDB" id="A0A0S4KJY1"/>
<evidence type="ECO:0000256" key="1">
    <source>
        <dbReference type="ARBA" id="ARBA00004477"/>
    </source>
</evidence>
<sequence length="364" mass="39852">MTRAPTSAVMVLAQMCMCVVGIYACFGWWSLKQERVATQPYLLADGRREKFRNPIVISVTQTLAGTFVAMSLLVLSRQPLVAPNVKGWIKNVLLIGLCAATASPFGYAAMSRLSYPIVLTVKMGKLLPVVIVGTFWHRTKYSIEKYVTVLLITSGVIAFTFLEESHEREDTGRSSSLLGFLLVFINLLVDGFTCSTQDVLVKRHHFSGNRVMFVTNLCASLFAGVALVTMELLPSNDITSPQLSSAMAFFMQQPEAFQDVATMGILNALGQFFIFQTIALFGTLTMTTMTLMRKVGSVLLSIYIHNHSVSGSQWGALVVVFVGVLLETSININSKKTKKHHDETGSVDHGVATHVEGAKKTKAV</sequence>
<name>A0A0S4KJY1_BODSA</name>
<dbReference type="GO" id="GO:0000139">
    <property type="term" value="C:Golgi membrane"/>
    <property type="evidence" value="ECO:0007669"/>
    <property type="project" value="TreeGrafter"/>
</dbReference>
<dbReference type="OMA" id="YLQCSAF"/>
<feature type="transmembrane region" description="Helical" evidence="8">
    <location>
        <begin position="213"/>
        <end position="233"/>
    </location>
</feature>
<evidence type="ECO:0000256" key="4">
    <source>
        <dbReference type="ARBA" id="ARBA00022692"/>
    </source>
</evidence>
<evidence type="ECO:0000256" key="7">
    <source>
        <dbReference type="ARBA" id="ARBA00023136"/>
    </source>
</evidence>
<dbReference type="GO" id="GO:0005460">
    <property type="term" value="F:UDP-glucose transmembrane transporter activity"/>
    <property type="evidence" value="ECO:0007669"/>
    <property type="project" value="TreeGrafter"/>
</dbReference>